<dbReference type="STRING" id="6689.A0A3R7MEN8"/>
<protein>
    <recommendedName>
        <fullName evidence="3">Zinc finger CCCH-type with G patch domain-containing protein</fullName>
    </recommendedName>
</protein>
<feature type="region of interest" description="Disordered" evidence="14">
    <location>
        <begin position="56"/>
        <end position="92"/>
    </location>
</feature>
<evidence type="ECO:0000256" key="9">
    <source>
        <dbReference type="ARBA" id="ARBA00023125"/>
    </source>
</evidence>
<reference evidence="17 18" key="1">
    <citation type="submission" date="2018-04" db="EMBL/GenBank/DDBJ databases">
        <authorList>
            <person name="Zhang X."/>
            <person name="Yuan J."/>
            <person name="Li F."/>
            <person name="Xiang J."/>
        </authorList>
    </citation>
    <scope>NUCLEOTIDE SEQUENCE [LARGE SCALE GENOMIC DNA]</scope>
    <source>
        <tissue evidence="17">Muscle</tissue>
    </source>
</reference>
<keyword evidence="8" id="KW-0805">Transcription regulation</keyword>
<feature type="domain" description="C3H1-type" evidence="15">
    <location>
        <begin position="172"/>
        <end position="195"/>
    </location>
</feature>
<feature type="region of interest" description="Disordered" evidence="14">
    <location>
        <begin position="259"/>
        <end position="288"/>
    </location>
</feature>
<comment type="caution">
    <text evidence="17">The sequence shown here is derived from an EMBL/GenBank/DDBJ whole genome shotgun (WGS) entry which is preliminary data.</text>
</comment>
<dbReference type="GO" id="GO:0005634">
    <property type="term" value="C:nucleus"/>
    <property type="evidence" value="ECO:0007669"/>
    <property type="project" value="UniProtKB-SubCell"/>
</dbReference>
<dbReference type="Proteomes" id="UP000283509">
    <property type="component" value="Unassembled WGS sequence"/>
</dbReference>
<evidence type="ECO:0000256" key="12">
    <source>
        <dbReference type="PROSITE-ProRule" id="PRU00723"/>
    </source>
</evidence>
<keyword evidence="18" id="KW-1185">Reference proteome</keyword>
<dbReference type="SMART" id="SM00443">
    <property type="entry name" value="G_patch"/>
    <property type="match status" value="1"/>
</dbReference>
<keyword evidence="5 12" id="KW-0479">Metal-binding</keyword>
<evidence type="ECO:0000256" key="5">
    <source>
        <dbReference type="ARBA" id="ARBA00022723"/>
    </source>
</evidence>
<dbReference type="PROSITE" id="PS50103">
    <property type="entry name" value="ZF_C3H1"/>
    <property type="match status" value="1"/>
</dbReference>
<comment type="subcellular location">
    <subcellularLocation>
        <location evidence="2">Nucleus</location>
    </subcellularLocation>
</comment>
<evidence type="ECO:0000256" key="1">
    <source>
        <dbReference type="ARBA" id="ARBA00004062"/>
    </source>
</evidence>
<gene>
    <name evidence="17" type="ORF">C7M84_000751</name>
</gene>
<dbReference type="CDD" id="cd20384">
    <property type="entry name" value="Tudor_ZGPAT"/>
    <property type="match status" value="1"/>
</dbReference>
<keyword evidence="7 12" id="KW-0862">Zinc</keyword>
<evidence type="ECO:0000256" key="14">
    <source>
        <dbReference type="SAM" id="MobiDB-lite"/>
    </source>
</evidence>
<evidence type="ECO:0000256" key="13">
    <source>
        <dbReference type="SAM" id="Coils"/>
    </source>
</evidence>
<keyword evidence="10" id="KW-0804">Transcription</keyword>
<dbReference type="PANTHER" id="PTHR46297:SF1">
    <property type="entry name" value="ZINC FINGER CCCH-TYPE WITH G PATCH DOMAIN-CONTAINING PROTEIN"/>
    <property type="match status" value="1"/>
</dbReference>
<dbReference type="EMBL" id="QCYY01001113">
    <property type="protein sequence ID" value="ROT80515.1"/>
    <property type="molecule type" value="Genomic_DNA"/>
</dbReference>
<feature type="zinc finger region" description="C3H1-type" evidence="12">
    <location>
        <begin position="172"/>
        <end position="195"/>
    </location>
</feature>
<keyword evidence="6 12" id="KW-0863">Zinc-finger</keyword>
<dbReference type="PROSITE" id="PS50174">
    <property type="entry name" value="G_PATCH"/>
    <property type="match status" value="1"/>
</dbReference>
<dbReference type="Gene3D" id="2.30.30.1190">
    <property type="match status" value="1"/>
</dbReference>
<evidence type="ECO:0000256" key="2">
    <source>
        <dbReference type="ARBA" id="ARBA00004123"/>
    </source>
</evidence>
<keyword evidence="11" id="KW-0539">Nucleus</keyword>
<dbReference type="PANTHER" id="PTHR46297">
    <property type="entry name" value="ZINC FINGER CCCH-TYPE WITH G PATCH DOMAIN-CONTAINING PROTEIN"/>
    <property type="match status" value="1"/>
</dbReference>
<dbReference type="OrthoDB" id="5842926at2759"/>
<keyword evidence="9" id="KW-0238">DNA-binding</keyword>
<feature type="compositionally biased region" description="Low complexity" evidence="14">
    <location>
        <begin position="70"/>
        <end position="92"/>
    </location>
</feature>
<keyword evidence="13" id="KW-0175">Coiled coil</keyword>
<keyword evidence="4" id="KW-0678">Repressor</keyword>
<dbReference type="GO" id="GO:0008270">
    <property type="term" value="F:zinc ion binding"/>
    <property type="evidence" value="ECO:0007669"/>
    <property type="project" value="UniProtKB-KW"/>
</dbReference>
<dbReference type="InterPro" id="IPR000571">
    <property type="entry name" value="Znf_CCCH"/>
</dbReference>
<evidence type="ECO:0000256" key="11">
    <source>
        <dbReference type="ARBA" id="ARBA00023242"/>
    </source>
</evidence>
<evidence type="ECO:0000256" key="7">
    <source>
        <dbReference type="ARBA" id="ARBA00022833"/>
    </source>
</evidence>
<evidence type="ECO:0000256" key="6">
    <source>
        <dbReference type="ARBA" id="ARBA00022771"/>
    </source>
</evidence>
<organism evidence="17 18">
    <name type="scientific">Penaeus vannamei</name>
    <name type="common">Whiteleg shrimp</name>
    <name type="synonym">Litopenaeus vannamei</name>
    <dbReference type="NCBI Taxonomy" id="6689"/>
    <lineage>
        <taxon>Eukaryota</taxon>
        <taxon>Metazoa</taxon>
        <taxon>Ecdysozoa</taxon>
        <taxon>Arthropoda</taxon>
        <taxon>Crustacea</taxon>
        <taxon>Multicrustacea</taxon>
        <taxon>Malacostraca</taxon>
        <taxon>Eumalacostraca</taxon>
        <taxon>Eucarida</taxon>
        <taxon>Decapoda</taxon>
        <taxon>Dendrobranchiata</taxon>
        <taxon>Penaeoidea</taxon>
        <taxon>Penaeidae</taxon>
        <taxon>Penaeus</taxon>
    </lineage>
</organism>
<dbReference type="Pfam" id="PF01585">
    <property type="entry name" value="G-patch"/>
    <property type="match status" value="1"/>
</dbReference>
<sequence length="516" mass="58188">MATEELLASIEIYQNQLKEIEGALSSAEEAEKQQLQELQANLLQLLDLTLQQLNQQSQLKGEEEPQQHTSGSRNSDDSSQSASDKSSSSCSDKNLDDEFALFQSEIADIAGTADEEEKADSKYSKAELLAVEGTHCRAPFVEKWGGHTYHNAVVLSFVQVLFSQPTCREMLTCRFFLSGRCKYSDDKCRFSHGMKVPFCDIKEYREPDLSGLDSGSRVLVQHTDDLWTNATVQDILEDRSAFCVKLDHSKAVAEVKPNQIIPLHHEEDDTEKYEADSPSEEDSSDDERTVFVPTTNWLQNSFSQRLGEWEKHTNGIASKLMAKMGYVIGTGLGPTGEGRVEPVSAYVYPQGVSLDRCMELREASNGEEMLQVEKRLDRQRRIEEAKSVQAAERLRARTSVFDIINKKLGSKGQETDDSEAVPKQRLNVCKTVLQKDTNKDLNRKNYQLSENIRQLQREITKLEGSRDRQSGNKTAADIISTKILAKKAELQRAQDAERKVQGEQQSRRDAKKFSVF</sequence>
<evidence type="ECO:0000313" key="18">
    <source>
        <dbReference type="Proteomes" id="UP000283509"/>
    </source>
</evidence>
<evidence type="ECO:0000256" key="8">
    <source>
        <dbReference type="ARBA" id="ARBA00023015"/>
    </source>
</evidence>
<reference evidence="17 18" key="2">
    <citation type="submission" date="2019-01" db="EMBL/GenBank/DDBJ databases">
        <title>The decoding of complex shrimp genome reveals the adaptation for benthos swimmer, frequently molting mechanism and breeding impact on genome.</title>
        <authorList>
            <person name="Sun Y."/>
            <person name="Gao Y."/>
            <person name="Yu Y."/>
        </authorList>
    </citation>
    <scope>NUCLEOTIDE SEQUENCE [LARGE SCALE GENOMIC DNA]</scope>
    <source>
        <tissue evidence="17">Muscle</tissue>
    </source>
</reference>
<evidence type="ECO:0000256" key="10">
    <source>
        <dbReference type="ARBA" id="ARBA00023163"/>
    </source>
</evidence>
<evidence type="ECO:0000259" key="16">
    <source>
        <dbReference type="PROSITE" id="PS50174"/>
    </source>
</evidence>
<feature type="coiled-coil region" evidence="13">
    <location>
        <begin position="3"/>
        <end position="48"/>
    </location>
</feature>
<proteinExistence type="predicted"/>
<accession>A0A3R7MEN8</accession>
<name>A0A3R7MEN8_PENVA</name>
<dbReference type="InterPro" id="IPR000467">
    <property type="entry name" value="G_patch_dom"/>
</dbReference>
<dbReference type="SMART" id="SM00356">
    <property type="entry name" value="ZnF_C3H1"/>
    <property type="match status" value="1"/>
</dbReference>
<evidence type="ECO:0000313" key="17">
    <source>
        <dbReference type="EMBL" id="ROT80515.1"/>
    </source>
</evidence>
<feature type="compositionally biased region" description="Basic and acidic residues" evidence="14">
    <location>
        <begin position="263"/>
        <end position="275"/>
    </location>
</feature>
<feature type="domain" description="G-patch" evidence="16">
    <location>
        <begin position="313"/>
        <end position="359"/>
    </location>
</feature>
<evidence type="ECO:0000256" key="4">
    <source>
        <dbReference type="ARBA" id="ARBA00022491"/>
    </source>
</evidence>
<feature type="region of interest" description="Disordered" evidence="14">
    <location>
        <begin position="495"/>
        <end position="516"/>
    </location>
</feature>
<dbReference type="AlphaFoldDB" id="A0A3R7MEN8"/>
<evidence type="ECO:0000256" key="3">
    <source>
        <dbReference type="ARBA" id="ARBA00022414"/>
    </source>
</evidence>
<dbReference type="GO" id="GO:0000978">
    <property type="term" value="F:RNA polymerase II cis-regulatory region sequence-specific DNA binding"/>
    <property type="evidence" value="ECO:0007669"/>
    <property type="project" value="TreeGrafter"/>
</dbReference>
<dbReference type="GO" id="GO:0001227">
    <property type="term" value="F:DNA-binding transcription repressor activity, RNA polymerase II-specific"/>
    <property type="evidence" value="ECO:0007669"/>
    <property type="project" value="TreeGrafter"/>
</dbReference>
<comment type="function">
    <text evidence="1">Transcription repressor.</text>
</comment>
<evidence type="ECO:0000259" key="15">
    <source>
        <dbReference type="PROSITE" id="PS50103"/>
    </source>
</evidence>